<feature type="chain" id="PRO_5047016051" evidence="1">
    <location>
        <begin position="30"/>
        <end position="112"/>
    </location>
</feature>
<name>A0ABS5RJT9_9MYCO</name>
<organism evidence="2 3">
    <name type="scientific">Mycolicibacter acidiphilus</name>
    <dbReference type="NCBI Taxonomy" id="2835306"/>
    <lineage>
        <taxon>Bacteria</taxon>
        <taxon>Bacillati</taxon>
        <taxon>Actinomycetota</taxon>
        <taxon>Actinomycetes</taxon>
        <taxon>Mycobacteriales</taxon>
        <taxon>Mycobacteriaceae</taxon>
        <taxon>Mycolicibacter</taxon>
    </lineage>
</organism>
<keyword evidence="3" id="KW-1185">Reference proteome</keyword>
<gene>
    <name evidence="2" type="ORF">KIH27_13340</name>
</gene>
<evidence type="ECO:0000313" key="3">
    <source>
        <dbReference type="Proteomes" id="UP001519535"/>
    </source>
</evidence>
<evidence type="ECO:0000256" key="1">
    <source>
        <dbReference type="SAM" id="SignalP"/>
    </source>
</evidence>
<evidence type="ECO:0000313" key="2">
    <source>
        <dbReference type="EMBL" id="MBS9534572.1"/>
    </source>
</evidence>
<dbReference type="NCBIfam" id="TIGR04529">
    <property type="entry name" value="MTB_hemophore"/>
    <property type="match status" value="1"/>
</dbReference>
<dbReference type="RefSeq" id="WP_214093438.1">
    <property type="nucleotide sequence ID" value="NZ_JAHCLR010000025.1"/>
</dbReference>
<dbReference type="EMBL" id="JAHCLR010000025">
    <property type="protein sequence ID" value="MBS9534572.1"/>
    <property type="molecule type" value="Genomic_DNA"/>
</dbReference>
<dbReference type="Proteomes" id="UP001519535">
    <property type="component" value="Unassembled WGS sequence"/>
</dbReference>
<proteinExistence type="predicted"/>
<keyword evidence="1" id="KW-0732">Signal</keyword>
<reference evidence="2 3" key="1">
    <citation type="submission" date="2021-05" db="EMBL/GenBank/DDBJ databases">
        <title>Mycobacterium acidophilum sp. nov., an extremely acid-tolerant member of the genus Mycobacterium.</title>
        <authorList>
            <person name="Xia J."/>
        </authorList>
    </citation>
    <scope>NUCLEOTIDE SEQUENCE [LARGE SCALE GENOMIC DNA]</scope>
    <source>
        <strain evidence="2 3">M1</strain>
    </source>
</reference>
<sequence>MAPLSLTRLAVAAGSLALSLSAGVGIASANPDLGPIVNTTCNYGQVMAALNAQDPAAAADFNASPMAQSFLRSFLASPPDKRQRLALQVQAMPEAQQYIGTITQVAGSCNSY</sequence>
<protein>
    <submittedName>
        <fullName evidence="2">Hemophore-related protein</fullName>
    </submittedName>
</protein>
<dbReference type="InterPro" id="IPR032407">
    <property type="entry name" value="MHB"/>
</dbReference>
<dbReference type="PIRSF" id="PIRSF010611">
    <property type="entry name" value="UCP010611"/>
    <property type="match status" value="1"/>
</dbReference>
<accession>A0ABS5RJT9</accession>
<dbReference type="InterPro" id="IPR016572">
    <property type="entry name" value="UCP010611"/>
</dbReference>
<feature type="signal peptide" evidence="1">
    <location>
        <begin position="1"/>
        <end position="29"/>
    </location>
</feature>
<comment type="caution">
    <text evidence="2">The sequence shown here is derived from an EMBL/GenBank/DDBJ whole genome shotgun (WGS) entry which is preliminary data.</text>
</comment>